<keyword evidence="3" id="KW-1185">Reference proteome</keyword>
<organism evidence="2 3">
    <name type="scientific">Phytophthora lilii</name>
    <dbReference type="NCBI Taxonomy" id="2077276"/>
    <lineage>
        <taxon>Eukaryota</taxon>
        <taxon>Sar</taxon>
        <taxon>Stramenopiles</taxon>
        <taxon>Oomycota</taxon>
        <taxon>Peronosporomycetes</taxon>
        <taxon>Peronosporales</taxon>
        <taxon>Peronosporaceae</taxon>
        <taxon>Phytophthora</taxon>
    </lineage>
</organism>
<comment type="caution">
    <text evidence="2">The sequence shown here is derived from an EMBL/GenBank/DDBJ whole genome shotgun (WGS) entry which is preliminary data.</text>
</comment>
<proteinExistence type="predicted"/>
<keyword evidence="1" id="KW-1133">Transmembrane helix</keyword>
<dbReference type="Proteomes" id="UP001165083">
    <property type="component" value="Unassembled WGS sequence"/>
</dbReference>
<dbReference type="OrthoDB" id="114866at2759"/>
<protein>
    <submittedName>
        <fullName evidence="2">Unnamed protein product</fullName>
    </submittedName>
</protein>
<keyword evidence="1" id="KW-0812">Transmembrane</keyword>
<dbReference type="EMBL" id="BSXW01000477">
    <property type="protein sequence ID" value="GMF23481.1"/>
    <property type="molecule type" value="Genomic_DNA"/>
</dbReference>
<evidence type="ECO:0000313" key="2">
    <source>
        <dbReference type="EMBL" id="GMF23481.1"/>
    </source>
</evidence>
<accession>A0A9W6U0K0</accession>
<evidence type="ECO:0000313" key="3">
    <source>
        <dbReference type="Proteomes" id="UP001165083"/>
    </source>
</evidence>
<feature type="transmembrane region" description="Helical" evidence="1">
    <location>
        <begin position="139"/>
        <end position="160"/>
    </location>
</feature>
<gene>
    <name evidence="2" type="ORF">Plil01_000948600</name>
</gene>
<sequence length="303" mass="34342">MTELKARYAMARMLVRPIPEATTGRGNVRGWSKRSNRFSESIWLTSTTTTVNQVETLEDVYPDSSHQSPHKSLKDEVFVPVRPASVVNEMPGSLLDNSHKLRSLILPAHPVIGDVLLQTRRQNTRAVNQTLQLLFNNEYLGLIAYTQCIIPVMYIAYMAVLQTLSNRIYYPEARNVVDLGLFADRMLVIGLLAVFQFISLLILHKLWQLASRLCWRPTHVRKDISGAVVLTADRQKTKSAVGTLSEPEDEDELVVTMQRAGFLKLHRPEFTMSPHTQQELTAGMGDWGQVMINAMREVLYPKP</sequence>
<evidence type="ECO:0000256" key="1">
    <source>
        <dbReference type="SAM" id="Phobius"/>
    </source>
</evidence>
<keyword evidence="1" id="KW-0472">Membrane</keyword>
<name>A0A9W6U0K0_9STRA</name>
<reference evidence="2" key="1">
    <citation type="submission" date="2023-04" db="EMBL/GenBank/DDBJ databases">
        <title>Phytophthora lilii NBRC 32176.</title>
        <authorList>
            <person name="Ichikawa N."/>
            <person name="Sato H."/>
            <person name="Tonouchi N."/>
        </authorList>
    </citation>
    <scope>NUCLEOTIDE SEQUENCE</scope>
    <source>
        <strain evidence="2">NBRC 32176</strain>
    </source>
</reference>
<dbReference type="AlphaFoldDB" id="A0A9W6U0K0"/>
<feature type="transmembrane region" description="Helical" evidence="1">
    <location>
        <begin position="180"/>
        <end position="203"/>
    </location>
</feature>